<feature type="transmembrane region" description="Helical" evidence="7">
    <location>
        <begin position="54"/>
        <end position="71"/>
    </location>
</feature>
<name>A0A1I1GMH4_9LACO</name>
<dbReference type="CDD" id="cd17503">
    <property type="entry name" value="MFS_LmrB_MDR_like"/>
    <property type="match status" value="1"/>
</dbReference>
<organism evidence="9 10">
    <name type="scientific">Fructobacillus durionis</name>
    <dbReference type="NCBI Taxonomy" id="283737"/>
    <lineage>
        <taxon>Bacteria</taxon>
        <taxon>Bacillati</taxon>
        <taxon>Bacillota</taxon>
        <taxon>Bacilli</taxon>
        <taxon>Lactobacillales</taxon>
        <taxon>Lactobacillaceae</taxon>
        <taxon>Fructobacillus</taxon>
    </lineage>
</organism>
<dbReference type="PROSITE" id="PS50850">
    <property type="entry name" value="MFS"/>
    <property type="match status" value="1"/>
</dbReference>
<evidence type="ECO:0000256" key="5">
    <source>
        <dbReference type="ARBA" id="ARBA00022989"/>
    </source>
</evidence>
<dbReference type="PANTHER" id="PTHR42718">
    <property type="entry name" value="MAJOR FACILITATOR SUPERFAMILY MULTIDRUG TRANSPORTER MFSC"/>
    <property type="match status" value="1"/>
</dbReference>
<dbReference type="EMBL" id="FOLI01000005">
    <property type="protein sequence ID" value="SFC10330.1"/>
    <property type="molecule type" value="Genomic_DNA"/>
</dbReference>
<comment type="subcellular location">
    <subcellularLocation>
        <location evidence="1">Cell membrane</location>
        <topology evidence="1">Multi-pass membrane protein</topology>
    </subcellularLocation>
</comment>
<dbReference type="InterPro" id="IPR004638">
    <property type="entry name" value="EmrB-like"/>
</dbReference>
<dbReference type="Pfam" id="PF07690">
    <property type="entry name" value="MFS_1"/>
    <property type="match status" value="1"/>
</dbReference>
<feature type="transmembrane region" description="Helical" evidence="7">
    <location>
        <begin position="102"/>
        <end position="129"/>
    </location>
</feature>
<keyword evidence="10" id="KW-1185">Reference proteome</keyword>
<evidence type="ECO:0000313" key="9">
    <source>
        <dbReference type="EMBL" id="SFC10330.1"/>
    </source>
</evidence>
<dbReference type="InterPro" id="IPR020846">
    <property type="entry name" value="MFS_dom"/>
</dbReference>
<dbReference type="NCBIfam" id="TIGR00711">
    <property type="entry name" value="efflux_EmrB"/>
    <property type="match status" value="1"/>
</dbReference>
<feature type="domain" description="Major facilitator superfamily (MFS) profile" evidence="8">
    <location>
        <begin position="12"/>
        <end position="489"/>
    </location>
</feature>
<dbReference type="RefSeq" id="WP_091502720.1">
    <property type="nucleotide sequence ID" value="NZ_FOLI01000005.1"/>
</dbReference>
<dbReference type="GO" id="GO:0005886">
    <property type="term" value="C:plasma membrane"/>
    <property type="evidence" value="ECO:0007669"/>
    <property type="project" value="UniProtKB-SubCell"/>
</dbReference>
<reference evidence="9 10" key="1">
    <citation type="submission" date="2016-10" db="EMBL/GenBank/DDBJ databases">
        <authorList>
            <person name="de Groot N.N."/>
        </authorList>
    </citation>
    <scope>NUCLEOTIDE SEQUENCE [LARGE SCALE GENOMIC DNA]</scope>
    <source>
        <strain evidence="9 10">DSM 19113</strain>
    </source>
</reference>
<feature type="transmembrane region" description="Helical" evidence="7">
    <location>
        <begin position="12"/>
        <end position="34"/>
    </location>
</feature>
<gene>
    <name evidence="9" type="ORF">SAMN05660453_1064</name>
</gene>
<proteinExistence type="predicted"/>
<feature type="transmembrane region" description="Helical" evidence="7">
    <location>
        <begin position="209"/>
        <end position="229"/>
    </location>
</feature>
<accession>A0A1I1GMH4</accession>
<dbReference type="OrthoDB" id="9816041at2"/>
<dbReference type="GO" id="GO:0022857">
    <property type="term" value="F:transmembrane transporter activity"/>
    <property type="evidence" value="ECO:0007669"/>
    <property type="project" value="InterPro"/>
</dbReference>
<keyword evidence="6 7" id="KW-0472">Membrane</keyword>
<feature type="transmembrane region" description="Helical" evidence="7">
    <location>
        <begin position="370"/>
        <end position="396"/>
    </location>
</feature>
<evidence type="ECO:0000256" key="7">
    <source>
        <dbReference type="SAM" id="Phobius"/>
    </source>
</evidence>
<feature type="transmembrane region" description="Helical" evidence="7">
    <location>
        <begin position="141"/>
        <end position="162"/>
    </location>
</feature>
<sequence length="493" mass="53296">MMNNEKKGRTGVLTVMIVAAIAGALMQTSLGTALPTLMKGFDIDLATAQQASTWFLLVNGMMVPLSAYLATRVKTRTLHLVAYFLLLAGILTSMWTPESADFWWLFLAGRILAAMAVGIMLPLSQIVVLNMYGKNERGAAMGMLGLVIGMSPAIGPTLTGWILDKNHSILGWTLSDSWRSMFVIPLIIIVIAIVLTPFLMKNVVPNKKIALDVSSVLLSTVGFGLFLWGFTNVASYGWSDLGSVIAPIVIGALVLAAFVWRQLKLPVPFLDVRVFAKKNFTIPTVGLLLTMMAMFGVEMMLPTYLQNVRGMTPLNSGLTLMWGALFMGFLSPVAGALYNKVGIKKLAFVGFSMLTLGTMPYLFLTAETPTILISVLYAIRMAGIALTMMPLTTAAMAALPDDKNADGTAANNTLRQVSASIVVAILTSVVQNIVNNNRPSHSLKLTDPLKYADKVLDASLDGFRVAFLISMVIALLGIILTFWIQGQKEADEC</sequence>
<keyword evidence="4 7" id="KW-0812">Transmembrane</keyword>
<evidence type="ECO:0000256" key="6">
    <source>
        <dbReference type="ARBA" id="ARBA00023136"/>
    </source>
</evidence>
<dbReference type="InterPro" id="IPR036259">
    <property type="entry name" value="MFS_trans_sf"/>
</dbReference>
<feature type="transmembrane region" description="Helical" evidence="7">
    <location>
        <begin position="465"/>
        <end position="484"/>
    </location>
</feature>
<feature type="transmembrane region" description="Helical" evidence="7">
    <location>
        <begin position="78"/>
        <end position="96"/>
    </location>
</feature>
<feature type="transmembrane region" description="Helical" evidence="7">
    <location>
        <begin position="241"/>
        <end position="260"/>
    </location>
</feature>
<feature type="transmembrane region" description="Helical" evidence="7">
    <location>
        <begin position="280"/>
        <end position="300"/>
    </location>
</feature>
<dbReference type="PANTHER" id="PTHR42718:SF24">
    <property type="entry name" value="MAJOR FACILITATOR SUPERFAMILY (MFS) PROFILE DOMAIN-CONTAINING PROTEIN"/>
    <property type="match status" value="1"/>
</dbReference>
<dbReference type="STRING" id="283737.SAMN05660453_1064"/>
<dbReference type="InterPro" id="IPR011701">
    <property type="entry name" value="MFS"/>
</dbReference>
<evidence type="ECO:0000256" key="1">
    <source>
        <dbReference type="ARBA" id="ARBA00004651"/>
    </source>
</evidence>
<feature type="transmembrane region" description="Helical" evidence="7">
    <location>
        <begin position="346"/>
        <end position="364"/>
    </location>
</feature>
<evidence type="ECO:0000256" key="3">
    <source>
        <dbReference type="ARBA" id="ARBA00022475"/>
    </source>
</evidence>
<protein>
    <submittedName>
        <fullName evidence="9">Drug resistance transporter, EmrB/QacA subfamily</fullName>
    </submittedName>
</protein>
<evidence type="ECO:0000259" key="8">
    <source>
        <dbReference type="PROSITE" id="PS50850"/>
    </source>
</evidence>
<dbReference type="Proteomes" id="UP000199376">
    <property type="component" value="Unassembled WGS sequence"/>
</dbReference>
<dbReference type="AlphaFoldDB" id="A0A1I1GMH4"/>
<feature type="transmembrane region" description="Helical" evidence="7">
    <location>
        <begin position="320"/>
        <end position="339"/>
    </location>
</feature>
<keyword evidence="2" id="KW-0813">Transport</keyword>
<dbReference type="SUPFAM" id="SSF103473">
    <property type="entry name" value="MFS general substrate transporter"/>
    <property type="match status" value="1"/>
</dbReference>
<feature type="transmembrane region" description="Helical" evidence="7">
    <location>
        <begin position="417"/>
        <end position="434"/>
    </location>
</feature>
<evidence type="ECO:0000313" key="10">
    <source>
        <dbReference type="Proteomes" id="UP000199376"/>
    </source>
</evidence>
<dbReference type="Gene3D" id="1.20.1250.20">
    <property type="entry name" value="MFS general substrate transporter like domains"/>
    <property type="match status" value="2"/>
</dbReference>
<evidence type="ECO:0000256" key="2">
    <source>
        <dbReference type="ARBA" id="ARBA00022448"/>
    </source>
</evidence>
<feature type="transmembrane region" description="Helical" evidence="7">
    <location>
        <begin position="182"/>
        <end position="200"/>
    </location>
</feature>
<keyword evidence="3" id="KW-1003">Cell membrane</keyword>
<evidence type="ECO:0000256" key="4">
    <source>
        <dbReference type="ARBA" id="ARBA00022692"/>
    </source>
</evidence>
<keyword evidence="5 7" id="KW-1133">Transmembrane helix</keyword>